<evidence type="ECO:0008006" key="5">
    <source>
        <dbReference type="Google" id="ProtNLM"/>
    </source>
</evidence>
<reference evidence="3 4" key="1">
    <citation type="journal article" date="2006" name="Mol. Plant Microbe Interact.">
        <title>Identification of open reading frames unique to a select agent: Ralstonia solanacearum race 3 biovar 2.</title>
        <authorList>
            <person name="Gabriel D.W."/>
            <person name="Allen C."/>
            <person name="Schell M."/>
            <person name="Denny T.P."/>
            <person name="Greenberg J.T."/>
            <person name="Duan Y.P."/>
            <person name="Flores-Cruz Z."/>
            <person name="Huang Q."/>
            <person name="Clifford J.M."/>
            <person name="Presting G."/>
            <person name="Gonzalez E.T."/>
            <person name="Reddy J."/>
            <person name="Elphinstone J."/>
            <person name="Swanson J."/>
            <person name="Yao J."/>
            <person name="Mulholland V."/>
            <person name="Liu L."/>
            <person name="Farmerie W."/>
            <person name="Patnaikuni M."/>
            <person name="Balogh B."/>
            <person name="Norman D."/>
            <person name="Alvarez A."/>
            <person name="Castillo J.A."/>
            <person name="Jones J."/>
            <person name="Saddler G."/>
            <person name="Walunas T."/>
            <person name="Zhukov A."/>
            <person name="Mikhailova N."/>
        </authorList>
    </citation>
    <scope>NUCLEOTIDE SEQUENCE [LARGE SCALE GENOMIC DNA]</scope>
    <source>
        <strain evidence="3 4">UW551</strain>
    </source>
</reference>
<keyword evidence="2" id="KW-0812">Transmembrane</keyword>
<sequence>MPRPRGPHEGGCRQPRTELRGPSRAVRGFGRIGCVQQYGLCPTRPSHAMSCPTPPSERSTPPDTAPPRHRDDPPPARAWWLPVARMSVAAACVAAIPHADIPLPFKDGAWMLHMAGALIFMVGAIDSLFLFFYTRRKP</sequence>
<dbReference type="EMBL" id="AAKL01000002">
    <property type="protein sequence ID" value="EAP74629.1"/>
    <property type="molecule type" value="Genomic_DNA"/>
</dbReference>
<gene>
    <name evidence="3" type="ORF">RRSL_04486</name>
</gene>
<protein>
    <recommendedName>
        <fullName evidence="5">Transmembrane protein</fullName>
    </recommendedName>
</protein>
<evidence type="ECO:0000313" key="4">
    <source>
        <dbReference type="Proteomes" id="UP000005933"/>
    </source>
</evidence>
<feature type="region of interest" description="Disordered" evidence="1">
    <location>
        <begin position="1"/>
        <end position="23"/>
    </location>
</feature>
<evidence type="ECO:0000313" key="3">
    <source>
        <dbReference type="EMBL" id="EAP74629.1"/>
    </source>
</evidence>
<feature type="transmembrane region" description="Helical" evidence="2">
    <location>
        <begin position="110"/>
        <end position="133"/>
    </location>
</feature>
<dbReference type="Proteomes" id="UP000005933">
    <property type="component" value="Unassembled WGS sequence"/>
</dbReference>
<evidence type="ECO:0000256" key="2">
    <source>
        <dbReference type="SAM" id="Phobius"/>
    </source>
</evidence>
<feature type="compositionally biased region" description="Basic and acidic residues" evidence="1">
    <location>
        <begin position="1"/>
        <end position="21"/>
    </location>
</feature>
<keyword evidence="2" id="KW-0472">Membrane</keyword>
<feature type="region of interest" description="Disordered" evidence="1">
    <location>
        <begin position="46"/>
        <end position="75"/>
    </location>
</feature>
<dbReference type="AlphaFoldDB" id="A0AB33VKY2"/>
<comment type="caution">
    <text evidence="3">The sequence shown here is derived from an EMBL/GenBank/DDBJ whole genome shotgun (WGS) entry which is preliminary data.</text>
</comment>
<organism evidence="3 4">
    <name type="scientific">Ralstonia solanacearum (strain UW551)</name>
    <dbReference type="NCBI Taxonomy" id="342110"/>
    <lineage>
        <taxon>Bacteria</taxon>
        <taxon>Pseudomonadati</taxon>
        <taxon>Pseudomonadota</taxon>
        <taxon>Betaproteobacteria</taxon>
        <taxon>Burkholderiales</taxon>
        <taxon>Burkholderiaceae</taxon>
        <taxon>Ralstonia</taxon>
        <taxon>Ralstonia solanacearum species complex</taxon>
    </lineage>
</organism>
<accession>A0AB33VKY2</accession>
<evidence type="ECO:0000256" key="1">
    <source>
        <dbReference type="SAM" id="MobiDB-lite"/>
    </source>
</evidence>
<name>A0AB33VKY2_RALSU</name>
<keyword evidence="2" id="KW-1133">Transmembrane helix</keyword>
<proteinExistence type="predicted"/>